<sequence>MSYTDRSGGTLTLPSPNTIHHVDVVAAVRSLQRSLSRSPSKLSLTNSYCKNPDRTLSTPSSPSPCRIIQRPMPPASAPQLSHRYSPTSFSTPLRPVQLSLRSGKPKAASAKVVSHASRISPRRSPKRVLNTTADSGNMITSFSPPSLDALPGQEINNVLVDHILNASPTSRKSSEKSQTRQSLHSDAAGASKNTVSRSFDLKLEPLPTVSVSPLKRSDAFMSPIETRTGNPVPKRRSLHGVTNESTKATKIFEQHASKSTRIYDILEDKHRSQENVGDTDDSFFDDDIPASPTPFAMPRRSDSLRRSTLQQRQGEKPSLGRRQGEKHLAQMGVDAATPISRNRPRISLDQFVQPVLSRDSPFSNQAPLPNPSLHMLDRPIAQAQRHPLSRSLTTSSSNSSLPDDSPTHIPVQLDRPRAPHPFAKSMPLGARPLHDNANKNTATPAYKNAKPFQDAFKSTGLISKVNRNPELGHSIFGGSKAVMPDTPCKKPIYPSSTFPPSSGGGKGRHRHSFGSPSSPFSPAHNEEFPPTPTKSVFFKSIGNSKSVHDSPFVKTGSSIPTLASLSFRDVQHAADQCSLESTPKHSLTLMFFCVSFYFSFWNQNY</sequence>
<feature type="region of interest" description="Disordered" evidence="1">
    <location>
        <begin position="272"/>
        <end position="329"/>
    </location>
</feature>
<evidence type="ECO:0000256" key="1">
    <source>
        <dbReference type="SAM" id="MobiDB-lite"/>
    </source>
</evidence>
<feature type="region of interest" description="Disordered" evidence="1">
    <location>
        <begin position="102"/>
        <end position="139"/>
    </location>
</feature>
<evidence type="ECO:0000313" key="2">
    <source>
        <dbReference type="EMBL" id="PSR78955.1"/>
    </source>
</evidence>
<dbReference type="STRING" id="2025994.A0A2T2ZXF5"/>
<dbReference type="Proteomes" id="UP000241462">
    <property type="component" value="Unassembled WGS sequence"/>
</dbReference>
<feature type="region of interest" description="Disordered" evidence="1">
    <location>
        <begin position="490"/>
        <end position="527"/>
    </location>
</feature>
<name>A0A2T2ZXF5_9PEZI</name>
<organism evidence="2 3">
    <name type="scientific">Coniella lustricola</name>
    <dbReference type="NCBI Taxonomy" id="2025994"/>
    <lineage>
        <taxon>Eukaryota</taxon>
        <taxon>Fungi</taxon>
        <taxon>Dikarya</taxon>
        <taxon>Ascomycota</taxon>
        <taxon>Pezizomycotina</taxon>
        <taxon>Sordariomycetes</taxon>
        <taxon>Sordariomycetidae</taxon>
        <taxon>Diaporthales</taxon>
        <taxon>Schizoparmaceae</taxon>
        <taxon>Coniella</taxon>
    </lineage>
</organism>
<dbReference type="OrthoDB" id="5337378at2759"/>
<dbReference type="EMBL" id="KZ678583">
    <property type="protein sequence ID" value="PSR78955.1"/>
    <property type="molecule type" value="Genomic_DNA"/>
</dbReference>
<evidence type="ECO:0000313" key="3">
    <source>
        <dbReference type="Proteomes" id="UP000241462"/>
    </source>
</evidence>
<feature type="compositionally biased region" description="Polar residues" evidence="1">
    <location>
        <begin position="45"/>
        <end position="60"/>
    </location>
</feature>
<dbReference type="InParanoid" id="A0A2T2ZXF5"/>
<reference evidence="2 3" key="1">
    <citation type="journal article" date="2018" name="Mycol. Prog.">
        <title>Coniella lustricola, a new species from submerged detritus.</title>
        <authorList>
            <person name="Raudabaugh D.B."/>
            <person name="Iturriaga T."/>
            <person name="Carver A."/>
            <person name="Mondo S."/>
            <person name="Pangilinan J."/>
            <person name="Lipzen A."/>
            <person name="He G."/>
            <person name="Amirebrahimi M."/>
            <person name="Grigoriev I.V."/>
            <person name="Miller A.N."/>
        </authorList>
    </citation>
    <scope>NUCLEOTIDE SEQUENCE [LARGE SCALE GENOMIC DNA]</scope>
    <source>
        <strain evidence="2 3">B22-T-1</strain>
    </source>
</reference>
<gene>
    <name evidence="2" type="ORF">BD289DRAFT_109238</name>
</gene>
<dbReference type="AlphaFoldDB" id="A0A2T2ZXF5"/>
<feature type="compositionally biased region" description="Low complexity" evidence="1">
    <location>
        <begin position="389"/>
        <end position="404"/>
    </location>
</feature>
<protein>
    <submittedName>
        <fullName evidence="2">Uncharacterized protein</fullName>
    </submittedName>
</protein>
<accession>A0A2T2ZXF5</accession>
<feature type="compositionally biased region" description="Low complexity" evidence="1">
    <location>
        <begin position="34"/>
        <end position="44"/>
    </location>
</feature>
<feature type="compositionally biased region" description="Acidic residues" evidence="1">
    <location>
        <begin position="277"/>
        <end position="288"/>
    </location>
</feature>
<keyword evidence="3" id="KW-1185">Reference proteome</keyword>
<feature type="region of interest" description="Disordered" evidence="1">
    <location>
        <begin position="384"/>
        <end position="448"/>
    </location>
</feature>
<feature type="region of interest" description="Disordered" evidence="1">
    <location>
        <begin position="34"/>
        <end position="64"/>
    </location>
</feature>
<feature type="compositionally biased region" description="Low complexity" evidence="1">
    <location>
        <begin position="105"/>
        <end position="117"/>
    </location>
</feature>
<feature type="compositionally biased region" description="Polar residues" evidence="1">
    <location>
        <begin position="129"/>
        <end position="139"/>
    </location>
</feature>
<feature type="region of interest" description="Disordered" evidence="1">
    <location>
        <begin position="167"/>
        <end position="193"/>
    </location>
</feature>
<proteinExistence type="predicted"/>